<reference evidence="1 2" key="1">
    <citation type="submission" date="2019-05" db="EMBL/GenBank/DDBJ databases">
        <title>Emergence of the Ug99 lineage of the wheat stem rust pathogen through somatic hybridization.</title>
        <authorList>
            <person name="Li F."/>
            <person name="Upadhyaya N.M."/>
            <person name="Sperschneider J."/>
            <person name="Matny O."/>
            <person name="Nguyen-Phuc H."/>
            <person name="Mago R."/>
            <person name="Raley C."/>
            <person name="Miller M.E."/>
            <person name="Silverstein K.A.T."/>
            <person name="Henningsen E."/>
            <person name="Hirsch C.D."/>
            <person name="Visser B."/>
            <person name="Pretorius Z.A."/>
            <person name="Steffenson B.J."/>
            <person name="Schwessinger B."/>
            <person name="Dodds P.N."/>
            <person name="Figueroa M."/>
        </authorList>
    </citation>
    <scope>NUCLEOTIDE SEQUENCE [LARGE SCALE GENOMIC DNA]</scope>
    <source>
        <strain evidence="1 2">Ug99</strain>
    </source>
</reference>
<evidence type="ECO:0000313" key="1">
    <source>
        <dbReference type="EMBL" id="KAA1082085.1"/>
    </source>
</evidence>
<organism evidence="1 2">
    <name type="scientific">Puccinia graminis f. sp. tritici</name>
    <dbReference type="NCBI Taxonomy" id="56615"/>
    <lineage>
        <taxon>Eukaryota</taxon>
        <taxon>Fungi</taxon>
        <taxon>Dikarya</taxon>
        <taxon>Basidiomycota</taxon>
        <taxon>Pucciniomycotina</taxon>
        <taxon>Pucciniomycetes</taxon>
        <taxon>Pucciniales</taxon>
        <taxon>Pucciniaceae</taxon>
        <taxon>Puccinia</taxon>
    </lineage>
</organism>
<dbReference type="EMBL" id="VDEP01000439">
    <property type="protein sequence ID" value="KAA1082085.1"/>
    <property type="molecule type" value="Genomic_DNA"/>
</dbReference>
<dbReference type="Proteomes" id="UP000325313">
    <property type="component" value="Unassembled WGS sequence"/>
</dbReference>
<proteinExistence type="predicted"/>
<protein>
    <submittedName>
        <fullName evidence="1">Uncharacterized protein</fullName>
    </submittedName>
</protein>
<accession>A0A5B0MYP6</accession>
<comment type="caution">
    <text evidence="1">The sequence shown here is derived from an EMBL/GenBank/DDBJ whole genome shotgun (WGS) entry which is preliminary data.</text>
</comment>
<sequence>MSSAKKKFDDTDNRVTLAQPIGSALGIHTTNPGVIISRHAICPGAVFSHGRPLQTPPVVEWLVYGIALDDLSRSYHHSDVRLLPARAVDES</sequence>
<name>A0A5B0MYP6_PUCGR</name>
<evidence type="ECO:0000313" key="2">
    <source>
        <dbReference type="Proteomes" id="UP000325313"/>
    </source>
</evidence>
<gene>
    <name evidence="1" type="ORF">PGTUg99_016603</name>
</gene>
<dbReference type="AlphaFoldDB" id="A0A5B0MYP6"/>